<name>A0A225NAB3_9RHOB</name>
<evidence type="ECO:0000313" key="3">
    <source>
        <dbReference type="Proteomes" id="UP000215377"/>
    </source>
</evidence>
<organism evidence="2 3">
    <name type="scientific">Marinibacterium profundimaris</name>
    <dbReference type="NCBI Taxonomy" id="1679460"/>
    <lineage>
        <taxon>Bacteria</taxon>
        <taxon>Pseudomonadati</taxon>
        <taxon>Pseudomonadota</taxon>
        <taxon>Alphaproteobacteria</taxon>
        <taxon>Rhodobacterales</taxon>
        <taxon>Paracoccaceae</taxon>
        <taxon>Marinibacterium</taxon>
    </lineage>
</organism>
<feature type="region of interest" description="Disordered" evidence="1">
    <location>
        <begin position="1"/>
        <end position="39"/>
    </location>
</feature>
<comment type="caution">
    <text evidence="2">The sequence shown here is derived from an EMBL/GenBank/DDBJ whole genome shotgun (WGS) entry which is preliminary data.</text>
</comment>
<feature type="compositionally biased region" description="Basic and acidic residues" evidence="1">
    <location>
        <begin position="25"/>
        <end position="34"/>
    </location>
</feature>
<keyword evidence="3" id="KW-1185">Reference proteome</keyword>
<evidence type="ECO:0000313" key="2">
    <source>
        <dbReference type="EMBL" id="OWU66790.1"/>
    </source>
</evidence>
<sequence>MAKTAGLAKKGAPPAREVTSNVIEADPRRSEGKTRPLKVQVPESILSEFNGEANERFEHRNGSKSKLFLEMWEIYQKHK</sequence>
<dbReference type="AlphaFoldDB" id="A0A225NAB3"/>
<dbReference type="OrthoDB" id="7862165at2"/>
<evidence type="ECO:0000256" key="1">
    <source>
        <dbReference type="SAM" id="MobiDB-lite"/>
    </source>
</evidence>
<reference evidence="2 3" key="1">
    <citation type="submission" date="2013-04" db="EMBL/GenBank/DDBJ databases">
        <title>Oceanicola sp. 22II1-22F33 Genome Sequencing.</title>
        <authorList>
            <person name="Lai Q."/>
            <person name="Li G."/>
            <person name="Shao Z."/>
        </authorList>
    </citation>
    <scope>NUCLEOTIDE SEQUENCE [LARGE SCALE GENOMIC DNA]</scope>
    <source>
        <strain evidence="2 3">22II1-22F33</strain>
    </source>
</reference>
<dbReference type="Proteomes" id="UP000215377">
    <property type="component" value="Unassembled WGS sequence"/>
</dbReference>
<proteinExistence type="predicted"/>
<dbReference type="EMBL" id="AQQR01000037">
    <property type="protein sequence ID" value="OWU66790.1"/>
    <property type="molecule type" value="Genomic_DNA"/>
</dbReference>
<accession>A0A225NAB3</accession>
<gene>
    <name evidence="2" type="ORF">ATO3_27395</name>
</gene>
<protein>
    <submittedName>
        <fullName evidence="2">Uncharacterized protein</fullName>
    </submittedName>
</protein>
<dbReference type="RefSeq" id="WP_088652968.1">
    <property type="nucleotide sequence ID" value="NZ_AQQR01000037.1"/>
</dbReference>